<dbReference type="GO" id="GO:0005524">
    <property type="term" value="F:ATP binding"/>
    <property type="evidence" value="ECO:0007669"/>
    <property type="project" value="UniProtKB-KW"/>
</dbReference>
<dbReference type="SMART" id="SM00382">
    <property type="entry name" value="AAA"/>
    <property type="match status" value="1"/>
</dbReference>
<dbReference type="InterPro" id="IPR017871">
    <property type="entry name" value="ABC_transporter-like_CS"/>
</dbReference>
<comment type="similarity">
    <text evidence="1">Belongs to the ABC transporter superfamily.</text>
</comment>
<dbReference type="GO" id="GO:0015658">
    <property type="term" value="F:branched-chain amino acid transmembrane transporter activity"/>
    <property type="evidence" value="ECO:0007669"/>
    <property type="project" value="TreeGrafter"/>
</dbReference>
<dbReference type="Gene3D" id="3.40.50.300">
    <property type="entry name" value="P-loop containing nucleotide triphosphate hydrolases"/>
    <property type="match status" value="1"/>
</dbReference>
<dbReference type="AlphaFoldDB" id="A0A537JZG0"/>
<dbReference type="Proteomes" id="UP000318509">
    <property type="component" value="Unassembled WGS sequence"/>
</dbReference>
<keyword evidence="5" id="KW-0029">Amino-acid transport</keyword>
<dbReference type="SUPFAM" id="SSF52540">
    <property type="entry name" value="P-loop containing nucleoside triphosphate hydrolases"/>
    <property type="match status" value="1"/>
</dbReference>
<evidence type="ECO:0000259" key="6">
    <source>
        <dbReference type="PROSITE" id="PS50893"/>
    </source>
</evidence>
<name>A0A537JZG0_9BACT</name>
<dbReference type="InterPro" id="IPR003439">
    <property type="entry name" value="ABC_transporter-like_ATP-bd"/>
</dbReference>
<sequence length="236" mass="26109">MGAAVLEVRELRAGYGSGDILQGVTLRLAAGEIVATIGRNGVGKSTLMRAIIGLLPVGWGSILFQGMQVAPLTADRRAALGIGYVPQGREIFPEMTVEENLMLGETINREKTRPLYDLVYEYFPVLRERRRQLAGTFSGGQQQMLAIGRALVGDPSLLLLDEASMGIQPNIVDEIARILVRLNREERLTILLVEQNMRLISSVAHRAYAMDKGRIVATLTREELTDRDHLVRYLAI</sequence>
<dbReference type="GO" id="GO:0016887">
    <property type="term" value="F:ATP hydrolysis activity"/>
    <property type="evidence" value="ECO:0007669"/>
    <property type="project" value="InterPro"/>
</dbReference>
<gene>
    <name evidence="7" type="ORF">E6H00_11180</name>
</gene>
<dbReference type="GO" id="GO:0015807">
    <property type="term" value="P:L-amino acid transport"/>
    <property type="evidence" value="ECO:0007669"/>
    <property type="project" value="TreeGrafter"/>
</dbReference>
<evidence type="ECO:0000256" key="3">
    <source>
        <dbReference type="ARBA" id="ARBA00022741"/>
    </source>
</evidence>
<evidence type="ECO:0000256" key="4">
    <source>
        <dbReference type="ARBA" id="ARBA00022840"/>
    </source>
</evidence>
<feature type="domain" description="ABC transporter" evidence="6">
    <location>
        <begin position="6"/>
        <end position="234"/>
    </location>
</feature>
<evidence type="ECO:0000256" key="5">
    <source>
        <dbReference type="ARBA" id="ARBA00022970"/>
    </source>
</evidence>
<dbReference type="PROSITE" id="PS50893">
    <property type="entry name" value="ABC_TRANSPORTER_2"/>
    <property type="match status" value="1"/>
</dbReference>
<dbReference type="InterPro" id="IPR003593">
    <property type="entry name" value="AAA+_ATPase"/>
</dbReference>
<reference evidence="7 8" key="1">
    <citation type="journal article" date="2019" name="Nat. Microbiol.">
        <title>Mediterranean grassland soil C-N compound turnover is dependent on rainfall and depth, and is mediated by genomically divergent microorganisms.</title>
        <authorList>
            <person name="Diamond S."/>
            <person name="Andeer P.F."/>
            <person name="Li Z."/>
            <person name="Crits-Christoph A."/>
            <person name="Burstein D."/>
            <person name="Anantharaman K."/>
            <person name="Lane K.R."/>
            <person name="Thomas B.C."/>
            <person name="Pan C."/>
            <person name="Northen T.R."/>
            <person name="Banfield J.F."/>
        </authorList>
    </citation>
    <scope>NUCLEOTIDE SEQUENCE [LARGE SCALE GENOMIC DNA]</scope>
    <source>
        <strain evidence="7">NP_3</strain>
    </source>
</reference>
<dbReference type="PANTHER" id="PTHR43820">
    <property type="entry name" value="HIGH-AFFINITY BRANCHED-CHAIN AMINO ACID TRANSPORT ATP-BINDING PROTEIN LIVF"/>
    <property type="match status" value="1"/>
</dbReference>
<keyword evidence="2" id="KW-0813">Transport</keyword>
<keyword evidence="4 7" id="KW-0067">ATP-binding</keyword>
<dbReference type="InterPro" id="IPR052156">
    <property type="entry name" value="BCAA_Transport_ATP-bd_LivF"/>
</dbReference>
<comment type="caution">
    <text evidence="7">The sequence shown here is derived from an EMBL/GenBank/DDBJ whole genome shotgun (WGS) entry which is preliminary data.</text>
</comment>
<accession>A0A537JZG0</accession>
<protein>
    <submittedName>
        <fullName evidence="7">ABC transporter ATP-binding protein</fullName>
    </submittedName>
</protein>
<keyword evidence="3" id="KW-0547">Nucleotide-binding</keyword>
<dbReference type="Pfam" id="PF00005">
    <property type="entry name" value="ABC_tran"/>
    <property type="match status" value="1"/>
</dbReference>
<proteinExistence type="inferred from homology"/>
<dbReference type="InterPro" id="IPR027417">
    <property type="entry name" value="P-loop_NTPase"/>
</dbReference>
<evidence type="ECO:0000313" key="7">
    <source>
        <dbReference type="EMBL" id="TMI88918.1"/>
    </source>
</evidence>
<evidence type="ECO:0000256" key="1">
    <source>
        <dbReference type="ARBA" id="ARBA00005417"/>
    </source>
</evidence>
<dbReference type="CDD" id="cd03224">
    <property type="entry name" value="ABC_TM1139_LivF_branched"/>
    <property type="match status" value="1"/>
</dbReference>
<dbReference type="EMBL" id="VBAK01000132">
    <property type="protein sequence ID" value="TMI88918.1"/>
    <property type="molecule type" value="Genomic_DNA"/>
</dbReference>
<evidence type="ECO:0000256" key="2">
    <source>
        <dbReference type="ARBA" id="ARBA00022448"/>
    </source>
</evidence>
<dbReference type="PROSITE" id="PS00211">
    <property type="entry name" value="ABC_TRANSPORTER_1"/>
    <property type="match status" value="1"/>
</dbReference>
<evidence type="ECO:0000313" key="8">
    <source>
        <dbReference type="Proteomes" id="UP000318509"/>
    </source>
</evidence>
<dbReference type="PANTHER" id="PTHR43820:SF5">
    <property type="entry name" value="HIGH-AFFINITY BRANCHED-CHAIN AMINO ACID TRANSPORT ATP-BINDING PROTEIN"/>
    <property type="match status" value="1"/>
</dbReference>
<organism evidence="7 8">
    <name type="scientific">Candidatus Segetimicrobium genomatis</name>
    <dbReference type="NCBI Taxonomy" id="2569760"/>
    <lineage>
        <taxon>Bacteria</taxon>
        <taxon>Bacillati</taxon>
        <taxon>Candidatus Sysuimicrobiota</taxon>
        <taxon>Candidatus Sysuimicrobiia</taxon>
        <taxon>Candidatus Sysuimicrobiales</taxon>
        <taxon>Candidatus Segetimicrobiaceae</taxon>
        <taxon>Candidatus Segetimicrobium</taxon>
    </lineage>
</organism>